<evidence type="ECO:0000313" key="2">
    <source>
        <dbReference type="Proteomes" id="UP001153334"/>
    </source>
</evidence>
<protein>
    <submittedName>
        <fullName evidence="1">Uncharacterized protein</fullName>
    </submittedName>
</protein>
<keyword evidence="2" id="KW-1185">Reference proteome</keyword>
<proteinExistence type="predicted"/>
<name>A0ACC2IYD6_9PEZI</name>
<gene>
    <name evidence="1" type="ORF">ONZ43_g3028</name>
</gene>
<organism evidence="1 2">
    <name type="scientific">Nemania bipapillata</name>
    <dbReference type="NCBI Taxonomy" id="110536"/>
    <lineage>
        <taxon>Eukaryota</taxon>
        <taxon>Fungi</taxon>
        <taxon>Dikarya</taxon>
        <taxon>Ascomycota</taxon>
        <taxon>Pezizomycotina</taxon>
        <taxon>Sordariomycetes</taxon>
        <taxon>Xylariomycetidae</taxon>
        <taxon>Xylariales</taxon>
        <taxon>Xylariaceae</taxon>
        <taxon>Nemania</taxon>
    </lineage>
</organism>
<reference evidence="1" key="1">
    <citation type="submission" date="2022-11" db="EMBL/GenBank/DDBJ databases">
        <title>Genome Sequence of Nemania bipapillata.</title>
        <authorList>
            <person name="Buettner E."/>
        </authorList>
    </citation>
    <scope>NUCLEOTIDE SEQUENCE</scope>
    <source>
        <strain evidence="1">CP14</strain>
    </source>
</reference>
<evidence type="ECO:0000313" key="1">
    <source>
        <dbReference type="EMBL" id="KAJ8120205.1"/>
    </source>
</evidence>
<sequence length="250" mass="27167">MRDPVLDIESSVSELSVSDNDDLDLDLELDPGREVLENDMRDIEGESPRQQEKQPAKTHQPTFQKAPRFRPAEIPEGAPRPEPLPDVFSPRRKGAKYVQGGLAAELRDWLVDVEAGLGSGSGSTTGPGTKRDEEWIAKIRVDDLRSADGNARGMTLVLGRQVLDEKSSVSVVNHYPGEGEEPVEVLGTNTIRLILAGPGRLTGLGVGNDVRPGVLLGIARPTWEVVLDGLGRWGVCLRLGRAALRCDQRV</sequence>
<dbReference type="EMBL" id="JAPESX010000672">
    <property type="protein sequence ID" value="KAJ8120205.1"/>
    <property type="molecule type" value="Genomic_DNA"/>
</dbReference>
<dbReference type="Proteomes" id="UP001153334">
    <property type="component" value="Unassembled WGS sequence"/>
</dbReference>
<comment type="caution">
    <text evidence="1">The sequence shown here is derived from an EMBL/GenBank/DDBJ whole genome shotgun (WGS) entry which is preliminary data.</text>
</comment>
<accession>A0ACC2IYD6</accession>